<proteinExistence type="predicted"/>
<feature type="transmembrane region" description="Helical" evidence="1">
    <location>
        <begin position="250"/>
        <end position="275"/>
    </location>
</feature>
<dbReference type="EMBL" id="JAECZA010000244">
    <property type="protein sequence ID" value="MBH8576935.1"/>
    <property type="molecule type" value="Genomic_DNA"/>
</dbReference>
<feature type="transmembrane region" description="Helical" evidence="1">
    <location>
        <begin position="202"/>
        <end position="230"/>
    </location>
</feature>
<name>A0A8J7IE59_9NOST</name>
<keyword evidence="1" id="KW-1133">Transmembrane helix</keyword>
<reference evidence="2 3" key="1">
    <citation type="journal article" date="2021" name="Int. J. Syst. Evol. Microbiol.">
        <title>Amazonocrinis nigriterrae gen. nov., sp. nov., Atlanticothrix silvestris gen. nov., sp. nov. and Dendronalium phyllosphericum gen. nov., sp. nov., nostocacean cyanobacteria from Brazilian environments.</title>
        <authorList>
            <person name="Alvarenga D.O."/>
            <person name="Andreote A.P.D."/>
            <person name="Branco L.H.Z."/>
            <person name="Delbaje E."/>
            <person name="Cruz R.B."/>
            <person name="Varani A.M."/>
            <person name="Fiore M.F."/>
        </authorList>
    </citation>
    <scope>NUCLEOTIDE SEQUENCE [LARGE SCALE GENOMIC DNA]</scope>
    <source>
        <strain evidence="2 3">CENA369</strain>
    </source>
</reference>
<organism evidence="2 3">
    <name type="scientific">Dendronalium phyllosphericum CENA369</name>
    <dbReference type="NCBI Taxonomy" id="1725256"/>
    <lineage>
        <taxon>Bacteria</taxon>
        <taxon>Bacillati</taxon>
        <taxon>Cyanobacteriota</taxon>
        <taxon>Cyanophyceae</taxon>
        <taxon>Nostocales</taxon>
        <taxon>Nostocaceae</taxon>
        <taxon>Dendronalium</taxon>
        <taxon>Dendronalium phyllosphericum</taxon>
    </lineage>
</organism>
<dbReference type="AlphaFoldDB" id="A0A8J7IE59"/>
<feature type="transmembrane region" description="Helical" evidence="1">
    <location>
        <begin position="70"/>
        <end position="88"/>
    </location>
</feature>
<comment type="caution">
    <text evidence="2">The sequence shown here is derived from an EMBL/GenBank/DDBJ whole genome shotgun (WGS) entry which is preliminary data.</text>
</comment>
<keyword evidence="1" id="KW-0472">Membrane</keyword>
<sequence length="302" mass="34089">MSQNLNPQNPMQPLSLGNVVTAGFRLYRSHLKSYFLLALTVSLWSLLPFLFFIPAGILLYLNRFNNNSPLIWLIFVVIGIGLYLYALGKSSVNAATISRLAFSELINQPETVNAAHSHVKPRLWIFVVTIILLFLIFLGVFLVFTILMILPLLNLLIFLPALAAIFWFMARFFITDVLIAIEDNLDSVKTISRSWDLSKGNAWRIVLIFLVAGLITIPLQLVVQLISRGILQPLIQPLISEAINGSTNAIFFIAGGYLLILLVSFLFNAIILPFWQAIKAVIYYDLRSRREGLGLQLRDREI</sequence>
<protein>
    <submittedName>
        <fullName evidence="2">DUF975 domain-containing protein</fullName>
    </submittedName>
</protein>
<gene>
    <name evidence="2" type="ORF">I8752_28905</name>
</gene>
<feature type="transmembrane region" description="Helical" evidence="1">
    <location>
        <begin position="34"/>
        <end position="58"/>
    </location>
</feature>
<dbReference type="RefSeq" id="WP_214435655.1">
    <property type="nucleotide sequence ID" value="NZ_CAWPUQ010000173.1"/>
</dbReference>
<accession>A0A8J7IE59</accession>
<evidence type="ECO:0000313" key="3">
    <source>
        <dbReference type="Proteomes" id="UP000662314"/>
    </source>
</evidence>
<evidence type="ECO:0000256" key="1">
    <source>
        <dbReference type="SAM" id="Phobius"/>
    </source>
</evidence>
<dbReference type="Proteomes" id="UP000662314">
    <property type="component" value="Unassembled WGS sequence"/>
</dbReference>
<evidence type="ECO:0000313" key="2">
    <source>
        <dbReference type="EMBL" id="MBH8576935.1"/>
    </source>
</evidence>
<keyword evidence="1" id="KW-0812">Transmembrane</keyword>
<feature type="transmembrane region" description="Helical" evidence="1">
    <location>
        <begin position="123"/>
        <end position="150"/>
    </location>
</feature>
<feature type="transmembrane region" description="Helical" evidence="1">
    <location>
        <begin position="156"/>
        <end position="181"/>
    </location>
</feature>
<keyword evidence="3" id="KW-1185">Reference proteome</keyword>